<dbReference type="GeneID" id="71987752"/>
<evidence type="ECO:0000313" key="7">
    <source>
        <dbReference type="EMBL" id="UJO15163.1"/>
    </source>
</evidence>
<dbReference type="PANTHER" id="PTHR43791:SF38">
    <property type="entry name" value="MAJOR FACILITATOR SUPERFAMILY (MFS) PROFILE DOMAIN-CONTAINING PROTEIN"/>
    <property type="match status" value="1"/>
</dbReference>
<evidence type="ECO:0000256" key="4">
    <source>
        <dbReference type="ARBA" id="ARBA00022989"/>
    </source>
</evidence>
<dbReference type="OrthoDB" id="2962993at2759"/>
<feature type="transmembrane region" description="Helical" evidence="6">
    <location>
        <begin position="432"/>
        <end position="453"/>
    </location>
</feature>
<feature type="transmembrane region" description="Helical" evidence="6">
    <location>
        <begin position="399"/>
        <end position="420"/>
    </location>
</feature>
<dbReference type="InterPro" id="IPR011701">
    <property type="entry name" value="MFS"/>
</dbReference>
<dbReference type="InterPro" id="IPR036259">
    <property type="entry name" value="MFS_trans_sf"/>
</dbReference>
<evidence type="ECO:0000256" key="6">
    <source>
        <dbReference type="SAM" id="Phobius"/>
    </source>
</evidence>
<feature type="transmembrane region" description="Helical" evidence="6">
    <location>
        <begin position="153"/>
        <end position="171"/>
    </location>
</feature>
<dbReference type="RefSeq" id="XP_047759529.1">
    <property type="nucleotide sequence ID" value="XM_047907022.1"/>
</dbReference>
<proteinExistence type="predicted"/>
<dbReference type="PANTHER" id="PTHR43791">
    <property type="entry name" value="PERMEASE-RELATED"/>
    <property type="match status" value="1"/>
</dbReference>
<keyword evidence="5 6" id="KW-0472">Membrane</keyword>
<feature type="transmembrane region" description="Helical" evidence="6">
    <location>
        <begin position="183"/>
        <end position="204"/>
    </location>
</feature>
<protein>
    <submittedName>
        <fullName evidence="7">MFS transporter prlL</fullName>
    </submittedName>
</protein>
<keyword evidence="8" id="KW-1185">Reference proteome</keyword>
<feature type="transmembrane region" description="Helical" evidence="6">
    <location>
        <begin position="373"/>
        <end position="393"/>
    </location>
</feature>
<feature type="transmembrane region" description="Helical" evidence="6">
    <location>
        <begin position="348"/>
        <end position="366"/>
    </location>
</feature>
<evidence type="ECO:0000256" key="1">
    <source>
        <dbReference type="ARBA" id="ARBA00004141"/>
    </source>
</evidence>
<keyword evidence="2" id="KW-0813">Transport</keyword>
<reference evidence="7" key="1">
    <citation type="submission" date="2021-12" db="EMBL/GenBank/DDBJ databases">
        <authorList>
            <person name="Zaccaron A."/>
            <person name="Stergiopoulos I."/>
        </authorList>
    </citation>
    <scope>NUCLEOTIDE SEQUENCE</scope>
    <source>
        <strain evidence="7">Race5_Kim</strain>
    </source>
</reference>
<keyword evidence="4 6" id="KW-1133">Transmembrane helix</keyword>
<dbReference type="GO" id="GO:0022857">
    <property type="term" value="F:transmembrane transporter activity"/>
    <property type="evidence" value="ECO:0007669"/>
    <property type="project" value="InterPro"/>
</dbReference>
<sequence>MDKKAEGHIEQVLETGSSLDTHNEKVQVDIEHAQQLAAAYMPGSPEEKALVRKLDWRLVPTCWTMYLLSNVDRSNIGHAKIGGLEDDSALTSTQYSVIVLVFFVSYLVYEVPRSHKDEDNMILNRVKPSYYLLLLGVLWGIVANHKHLVAMRFLLGIFEAGFAPGCTFYLSSWYKKYELTSRFAWLYTSVAVAGALSGLLAGVITDYMDGAAGIRGWRWLFILEGLASVLAAVVVFFILPDFPTSTKSKFLTEEERVLACNRLAIEGIGLTQGAHERIGEWQAFKMTCADWRTWCLCLLFVLGTGSQTMQYFVPSLVKTFGWEGNTAQCKLNFILWRDFTNVSTDHTIPSYAFAVICILSSCFLADRIKNIPLDLAGLSGFGFIFFIATTACSDGMTRYALAIFAFGTVYGCSPLVKTWISHVLGHPAEKRAIAIALINAIGNGSSIYGSFLWPSHDSPKYLIGFGTTTA</sequence>
<evidence type="ECO:0000313" key="8">
    <source>
        <dbReference type="Proteomes" id="UP000756132"/>
    </source>
</evidence>
<dbReference type="SUPFAM" id="SSF103473">
    <property type="entry name" value="MFS general substrate transporter"/>
    <property type="match status" value="1"/>
</dbReference>
<gene>
    <name evidence="7" type="ORF">CLAFUR5_07874</name>
</gene>
<organism evidence="7 8">
    <name type="scientific">Passalora fulva</name>
    <name type="common">Tomato leaf mold</name>
    <name type="synonym">Cladosporium fulvum</name>
    <dbReference type="NCBI Taxonomy" id="5499"/>
    <lineage>
        <taxon>Eukaryota</taxon>
        <taxon>Fungi</taxon>
        <taxon>Dikarya</taxon>
        <taxon>Ascomycota</taxon>
        <taxon>Pezizomycotina</taxon>
        <taxon>Dothideomycetes</taxon>
        <taxon>Dothideomycetidae</taxon>
        <taxon>Mycosphaerellales</taxon>
        <taxon>Mycosphaerellaceae</taxon>
        <taxon>Fulvia</taxon>
    </lineage>
</organism>
<dbReference type="KEGG" id="ffu:CLAFUR5_07874"/>
<feature type="transmembrane region" description="Helical" evidence="6">
    <location>
        <begin position="130"/>
        <end position="147"/>
    </location>
</feature>
<dbReference type="Proteomes" id="UP000756132">
    <property type="component" value="Chromosome 3"/>
</dbReference>
<name>A0A9Q8P6L6_PASFU</name>
<feature type="transmembrane region" description="Helical" evidence="6">
    <location>
        <begin position="92"/>
        <end position="109"/>
    </location>
</feature>
<reference evidence="7" key="2">
    <citation type="journal article" date="2022" name="Microb. Genom.">
        <title>A chromosome-scale genome assembly of the tomato pathogen Cladosporium fulvum reveals a compartmentalized genome architecture and the presence of a dispensable chromosome.</title>
        <authorList>
            <person name="Zaccaron A.Z."/>
            <person name="Chen L.H."/>
            <person name="Samaras A."/>
            <person name="Stergiopoulos I."/>
        </authorList>
    </citation>
    <scope>NUCLEOTIDE SEQUENCE</scope>
    <source>
        <strain evidence="7">Race5_Kim</strain>
    </source>
</reference>
<accession>A0A9Q8P6L6</accession>
<evidence type="ECO:0000256" key="3">
    <source>
        <dbReference type="ARBA" id="ARBA00022692"/>
    </source>
</evidence>
<dbReference type="FunFam" id="1.20.1250.20:FF:000057">
    <property type="entry name" value="MFS general substrate transporter"/>
    <property type="match status" value="1"/>
</dbReference>
<dbReference type="Pfam" id="PF07690">
    <property type="entry name" value="MFS_1"/>
    <property type="match status" value="1"/>
</dbReference>
<feature type="transmembrane region" description="Helical" evidence="6">
    <location>
        <begin position="216"/>
        <end position="239"/>
    </location>
</feature>
<keyword evidence="3 6" id="KW-0812">Transmembrane</keyword>
<dbReference type="EMBL" id="CP090165">
    <property type="protein sequence ID" value="UJO15163.1"/>
    <property type="molecule type" value="Genomic_DNA"/>
</dbReference>
<feature type="transmembrane region" description="Helical" evidence="6">
    <location>
        <begin position="294"/>
        <end position="313"/>
    </location>
</feature>
<dbReference type="GO" id="GO:0016020">
    <property type="term" value="C:membrane"/>
    <property type="evidence" value="ECO:0007669"/>
    <property type="project" value="UniProtKB-SubCell"/>
</dbReference>
<dbReference type="AlphaFoldDB" id="A0A9Q8P6L6"/>
<comment type="subcellular location">
    <subcellularLocation>
        <location evidence="1">Membrane</location>
        <topology evidence="1">Multi-pass membrane protein</topology>
    </subcellularLocation>
</comment>
<evidence type="ECO:0000256" key="5">
    <source>
        <dbReference type="ARBA" id="ARBA00023136"/>
    </source>
</evidence>
<dbReference type="Gene3D" id="1.20.1250.20">
    <property type="entry name" value="MFS general substrate transporter like domains"/>
    <property type="match status" value="2"/>
</dbReference>
<evidence type="ECO:0000256" key="2">
    <source>
        <dbReference type="ARBA" id="ARBA00022448"/>
    </source>
</evidence>